<feature type="binding site" evidence="8">
    <location>
        <position position="181"/>
    </location>
    <ligand>
        <name>ATP</name>
        <dbReference type="ChEBI" id="CHEBI:30616"/>
    </ligand>
</feature>
<evidence type="ECO:0000256" key="4">
    <source>
        <dbReference type="ARBA" id="ARBA00022723"/>
    </source>
</evidence>
<evidence type="ECO:0000313" key="9">
    <source>
        <dbReference type="EMBL" id="SEO05879.1"/>
    </source>
</evidence>
<comment type="catalytic activity">
    <reaction evidence="8">
        <text>L-seryl-[protein] + ATP = 3-O-(5'-adenylyl)-L-seryl-[protein] + diphosphate</text>
        <dbReference type="Rhea" id="RHEA:58120"/>
        <dbReference type="Rhea" id="RHEA-COMP:9863"/>
        <dbReference type="Rhea" id="RHEA-COMP:15073"/>
        <dbReference type="ChEBI" id="CHEBI:29999"/>
        <dbReference type="ChEBI" id="CHEBI:30616"/>
        <dbReference type="ChEBI" id="CHEBI:33019"/>
        <dbReference type="ChEBI" id="CHEBI:142516"/>
        <dbReference type="EC" id="2.7.7.108"/>
    </reaction>
</comment>
<evidence type="ECO:0000256" key="6">
    <source>
        <dbReference type="ARBA" id="ARBA00022840"/>
    </source>
</evidence>
<dbReference type="PANTHER" id="PTHR32057">
    <property type="entry name" value="PROTEIN ADENYLYLTRANSFERASE SELO, MITOCHONDRIAL"/>
    <property type="match status" value="1"/>
</dbReference>
<dbReference type="EMBL" id="FOCO01000043">
    <property type="protein sequence ID" value="SEO05879.1"/>
    <property type="molecule type" value="Genomic_DNA"/>
</dbReference>
<keyword evidence="10" id="KW-1185">Reference proteome</keyword>
<keyword evidence="8" id="KW-0464">Manganese</keyword>
<keyword evidence="5 8" id="KW-0547">Nucleotide-binding</keyword>
<organism evidence="9 10">
    <name type="scientific">Pseudorhodobacter antarcticus</name>
    <dbReference type="NCBI Taxonomy" id="1077947"/>
    <lineage>
        <taxon>Bacteria</taxon>
        <taxon>Pseudomonadati</taxon>
        <taxon>Pseudomonadota</taxon>
        <taxon>Alphaproteobacteria</taxon>
        <taxon>Rhodobacterales</taxon>
        <taxon>Paracoccaceae</taxon>
        <taxon>Pseudorhodobacter</taxon>
    </lineage>
</organism>
<comment type="catalytic activity">
    <reaction evidence="8">
        <text>L-tyrosyl-[protein] + ATP = O-(5'-adenylyl)-L-tyrosyl-[protein] + diphosphate</text>
        <dbReference type="Rhea" id="RHEA:54288"/>
        <dbReference type="Rhea" id="RHEA-COMP:10136"/>
        <dbReference type="Rhea" id="RHEA-COMP:13846"/>
        <dbReference type="ChEBI" id="CHEBI:30616"/>
        <dbReference type="ChEBI" id="CHEBI:33019"/>
        <dbReference type="ChEBI" id="CHEBI:46858"/>
        <dbReference type="ChEBI" id="CHEBI:83624"/>
        <dbReference type="EC" id="2.7.7.108"/>
    </reaction>
</comment>
<keyword evidence="7 8" id="KW-0460">Magnesium</keyword>
<evidence type="ECO:0000313" key="10">
    <source>
        <dbReference type="Proteomes" id="UP000183002"/>
    </source>
</evidence>
<comment type="cofactor">
    <cofactor evidence="8">
        <name>Mg(2+)</name>
        <dbReference type="ChEBI" id="CHEBI:18420"/>
    </cofactor>
    <cofactor evidence="8">
        <name>Mn(2+)</name>
        <dbReference type="ChEBI" id="CHEBI:29035"/>
    </cofactor>
</comment>
<feature type="binding site" evidence="8">
    <location>
        <position position="90"/>
    </location>
    <ligand>
        <name>ATP</name>
        <dbReference type="ChEBI" id="CHEBI:30616"/>
    </ligand>
</feature>
<keyword evidence="4 8" id="KW-0479">Metal-binding</keyword>
<dbReference type="OrthoDB" id="9776281at2"/>
<evidence type="ECO:0000256" key="5">
    <source>
        <dbReference type="ARBA" id="ARBA00022741"/>
    </source>
</evidence>
<sequence length="487" mass="52128">MTPFTFDNSYARDLPGFYTDFAGDPAPNPHILRFNTALATDLGLDPATLNTPQGAHYLTGSQTPNGAHPLAMAYAGHQFGGFSPRLGDGRALLLGEIIAPNGQRYDLHLKGSGRTPFSRGGDGKAVLGPVLREYLMGEAMAALSVPTTRALAATTTGAKVLRETGMEPGAVLARIASSHLRVGTFQYFAARGEPHNVERLLAYATTRHDPGADALTFLRNTITRQAQLVAKWMGVGFIHGVMNTDNTSISGETIDYGPCAFLDHYDPATVFSSIDRQGRYAYANQPGILRWNLARLAETLLPLLSPDEATAIALATAEIDAFVPVFEAAWTDMMRAKLGLHAAQPGDMDLATDFLTAMQGQGADFTNSFRALADVLRGDDAALAAQFTDPSVARAWQAQWQARLATDPDTPADQMGRAAEMDLANPLYIPRNHSVENALTAATAGDMAPFDALMDVLADPFTKRAGLGAYAQPAPDSFTNFRTFCGT</sequence>
<accession>A0A1H8LLC4</accession>
<feature type="active site" description="Proton acceptor" evidence="8">
    <location>
        <position position="245"/>
    </location>
</feature>
<dbReference type="GO" id="GO:0005524">
    <property type="term" value="F:ATP binding"/>
    <property type="evidence" value="ECO:0007669"/>
    <property type="project" value="UniProtKB-UniRule"/>
</dbReference>
<keyword evidence="2 8" id="KW-0808">Transferase</keyword>
<comment type="catalytic activity">
    <reaction evidence="8">
        <text>L-threonyl-[protein] + ATP = 3-O-(5'-adenylyl)-L-threonyl-[protein] + diphosphate</text>
        <dbReference type="Rhea" id="RHEA:54292"/>
        <dbReference type="Rhea" id="RHEA-COMP:11060"/>
        <dbReference type="Rhea" id="RHEA-COMP:13847"/>
        <dbReference type="ChEBI" id="CHEBI:30013"/>
        <dbReference type="ChEBI" id="CHEBI:30616"/>
        <dbReference type="ChEBI" id="CHEBI:33019"/>
        <dbReference type="ChEBI" id="CHEBI:138113"/>
        <dbReference type="EC" id="2.7.7.108"/>
    </reaction>
</comment>
<evidence type="ECO:0000256" key="7">
    <source>
        <dbReference type="ARBA" id="ARBA00022842"/>
    </source>
</evidence>
<dbReference type="GO" id="GO:0030145">
    <property type="term" value="F:manganese ion binding"/>
    <property type="evidence" value="ECO:0007669"/>
    <property type="project" value="UniProtKB-UniRule"/>
</dbReference>
<evidence type="ECO:0000256" key="8">
    <source>
        <dbReference type="HAMAP-Rule" id="MF_00692"/>
    </source>
</evidence>
<dbReference type="InterPro" id="IPR003846">
    <property type="entry name" value="SelO"/>
</dbReference>
<gene>
    <name evidence="8" type="primary">ydiU</name>
    <name evidence="8" type="synonym">selO</name>
    <name evidence="9" type="ORF">SAMN05216227_10437</name>
</gene>
<dbReference type="Pfam" id="PF02696">
    <property type="entry name" value="SelO"/>
    <property type="match status" value="1"/>
</dbReference>
<dbReference type="GO" id="GO:0070733">
    <property type="term" value="F:AMPylase activity"/>
    <property type="evidence" value="ECO:0007669"/>
    <property type="project" value="UniProtKB-EC"/>
</dbReference>
<feature type="binding site" evidence="8">
    <location>
        <position position="89"/>
    </location>
    <ligand>
        <name>ATP</name>
        <dbReference type="ChEBI" id="CHEBI:30616"/>
    </ligand>
</feature>
<feature type="binding site" evidence="8">
    <location>
        <position position="123"/>
    </location>
    <ligand>
        <name>ATP</name>
        <dbReference type="ChEBI" id="CHEBI:30616"/>
    </ligand>
</feature>
<dbReference type="RefSeq" id="WP_050520645.1">
    <property type="nucleotide sequence ID" value="NZ_FOCO01000043.1"/>
</dbReference>
<feature type="binding site" evidence="8">
    <location>
        <position position="255"/>
    </location>
    <ligand>
        <name>ATP</name>
        <dbReference type="ChEBI" id="CHEBI:30616"/>
    </ligand>
</feature>
<name>A0A1H8LLC4_9RHOB</name>
<feature type="binding site" evidence="8">
    <location>
        <position position="255"/>
    </location>
    <ligand>
        <name>Mg(2+)</name>
        <dbReference type="ChEBI" id="CHEBI:18420"/>
    </ligand>
</feature>
<dbReference type="NCBIfam" id="NF000658">
    <property type="entry name" value="PRK00029.1"/>
    <property type="match status" value="1"/>
</dbReference>
<keyword evidence="3 8" id="KW-0548">Nucleotidyltransferase</keyword>
<comment type="function">
    <text evidence="8">Nucleotidyltransferase involved in the post-translational modification of proteins. It can catalyze the addition of adenosine monophosphate (AMP) or uridine monophosphate (UMP) to a protein, resulting in modifications known as AMPylation and UMPylation.</text>
</comment>
<dbReference type="EC" id="2.7.7.108" evidence="8"/>
<dbReference type="PANTHER" id="PTHR32057:SF14">
    <property type="entry name" value="PROTEIN ADENYLYLTRANSFERASE SELO, MITOCHONDRIAL"/>
    <property type="match status" value="1"/>
</dbReference>
<feature type="binding site" evidence="8">
    <location>
        <position position="110"/>
    </location>
    <ligand>
        <name>ATP</name>
        <dbReference type="ChEBI" id="CHEBI:30616"/>
    </ligand>
</feature>
<feature type="binding site" evidence="8">
    <location>
        <position position="87"/>
    </location>
    <ligand>
        <name>ATP</name>
        <dbReference type="ChEBI" id="CHEBI:30616"/>
    </ligand>
</feature>
<dbReference type="AlphaFoldDB" id="A0A1H8LLC4"/>
<comment type="catalytic activity">
    <reaction evidence="8">
        <text>L-seryl-[protein] + UTP = O-(5'-uridylyl)-L-seryl-[protein] + diphosphate</text>
        <dbReference type="Rhea" id="RHEA:64604"/>
        <dbReference type="Rhea" id="RHEA-COMP:9863"/>
        <dbReference type="Rhea" id="RHEA-COMP:16635"/>
        <dbReference type="ChEBI" id="CHEBI:29999"/>
        <dbReference type="ChEBI" id="CHEBI:33019"/>
        <dbReference type="ChEBI" id="CHEBI:46398"/>
        <dbReference type="ChEBI" id="CHEBI:156051"/>
    </reaction>
</comment>
<comment type="similarity">
    <text evidence="1 8">Belongs to the SELO family.</text>
</comment>
<protein>
    <recommendedName>
        <fullName evidence="8">Protein nucleotidyltransferase YdiU</fullName>
        <ecNumber evidence="8">2.7.7.-</ecNumber>
    </recommendedName>
    <alternativeName>
        <fullName evidence="8">Protein adenylyltransferase YdiU</fullName>
        <ecNumber evidence="8">2.7.7.108</ecNumber>
    </alternativeName>
    <alternativeName>
        <fullName evidence="8">Protein uridylyltransferase YdiU</fullName>
        <ecNumber evidence="8">2.7.7.-</ecNumber>
    </alternativeName>
</protein>
<feature type="binding site" evidence="8">
    <location>
        <position position="246"/>
    </location>
    <ligand>
        <name>Mg(2+)</name>
        <dbReference type="ChEBI" id="CHEBI:18420"/>
    </ligand>
</feature>
<dbReference type="EC" id="2.7.7.-" evidence="8"/>
<evidence type="ECO:0000256" key="3">
    <source>
        <dbReference type="ARBA" id="ARBA00022695"/>
    </source>
</evidence>
<evidence type="ECO:0000256" key="1">
    <source>
        <dbReference type="ARBA" id="ARBA00009747"/>
    </source>
</evidence>
<dbReference type="Proteomes" id="UP000183002">
    <property type="component" value="Unassembled WGS sequence"/>
</dbReference>
<keyword evidence="6 8" id="KW-0067">ATP-binding</keyword>
<dbReference type="GO" id="GO:0000287">
    <property type="term" value="F:magnesium ion binding"/>
    <property type="evidence" value="ECO:0007669"/>
    <property type="project" value="UniProtKB-UniRule"/>
</dbReference>
<dbReference type="HAMAP" id="MF_00692">
    <property type="entry name" value="SelO"/>
    <property type="match status" value="1"/>
</dbReference>
<dbReference type="STRING" id="1077947.SAMN05216227_10437"/>
<comment type="catalytic activity">
    <reaction evidence="8">
        <text>L-histidyl-[protein] + UTP = N(tele)-(5'-uridylyl)-L-histidyl-[protein] + diphosphate</text>
        <dbReference type="Rhea" id="RHEA:83891"/>
        <dbReference type="Rhea" id="RHEA-COMP:9745"/>
        <dbReference type="Rhea" id="RHEA-COMP:20239"/>
        <dbReference type="ChEBI" id="CHEBI:29979"/>
        <dbReference type="ChEBI" id="CHEBI:33019"/>
        <dbReference type="ChEBI" id="CHEBI:46398"/>
        <dbReference type="ChEBI" id="CHEBI:233474"/>
    </reaction>
</comment>
<feature type="binding site" evidence="8">
    <location>
        <position position="122"/>
    </location>
    <ligand>
        <name>ATP</name>
        <dbReference type="ChEBI" id="CHEBI:30616"/>
    </ligand>
</feature>
<evidence type="ECO:0000256" key="2">
    <source>
        <dbReference type="ARBA" id="ARBA00022679"/>
    </source>
</evidence>
<reference evidence="9 10" key="1">
    <citation type="submission" date="2016-10" db="EMBL/GenBank/DDBJ databases">
        <authorList>
            <person name="de Groot N.N."/>
        </authorList>
    </citation>
    <scope>NUCLEOTIDE SEQUENCE [LARGE SCALE GENOMIC DNA]</scope>
    <source>
        <strain evidence="9 10">CGMCC 1.10836</strain>
    </source>
</reference>
<proteinExistence type="inferred from homology"/>
<comment type="catalytic activity">
    <reaction evidence="8">
        <text>L-tyrosyl-[protein] + UTP = O-(5'-uridylyl)-L-tyrosyl-[protein] + diphosphate</text>
        <dbReference type="Rhea" id="RHEA:83887"/>
        <dbReference type="Rhea" id="RHEA-COMP:10136"/>
        <dbReference type="Rhea" id="RHEA-COMP:20238"/>
        <dbReference type="ChEBI" id="CHEBI:33019"/>
        <dbReference type="ChEBI" id="CHEBI:46398"/>
        <dbReference type="ChEBI" id="CHEBI:46858"/>
        <dbReference type="ChEBI" id="CHEBI:90602"/>
    </reaction>
</comment>
<feature type="binding site" evidence="8">
    <location>
        <position position="174"/>
    </location>
    <ligand>
        <name>ATP</name>
        <dbReference type="ChEBI" id="CHEBI:30616"/>
    </ligand>
</feature>